<dbReference type="SMART" id="SM00320">
    <property type="entry name" value="WD40"/>
    <property type="match status" value="4"/>
</dbReference>
<sequence>MVDLNKVSAIKGRFVCPQCVEEIPKSNRDMIDQFKCLDSFFGQWEVISKENRTHILYNMEQIQNYSISFQNFNDKILNIIQEVTQYCLHHLQKQLNFFEVKPERLSIEQIYEIAENLSNQEYLYTFRKQQEVYYNSYLEEIERILEKNEIKKIYKVRPNLSIVSQQVDIKMKIIPQKKRFQLKWILGILFSLCIMMIIQLKEQDNNVKKNIIESKKEVNFSYEIIKSNIQEQNIKCSVFAFNQQNSIIIAGCEDTIKIFEFDNGNIHCLQTLNGHNNNVSALYFMKNSNEFISGDIFGSMFFWKQIQYNKWQMQQQAKQHTHIINQILMNSQEDLIISCSHDKSIIFWNFQNVWKIKKIINEHKSWVISLSLNENQNQLISCDNDGTILVMNKQPNNDWIVIQNIRVKPGYKLTFIDINQFVYQPNNDQFMEVYKSNGEGYKQIKIIDLKYGRTENMWYFPSVFIMKKQILINKYDNYIHIIKKNMAGDLQIEYSIQFKNNLIYGVVSNDGQYLITWDEQNQFKIRKYFPSVAYKQ</sequence>
<keyword evidence="1" id="KW-0853">WD repeat</keyword>
<dbReference type="AlphaFoldDB" id="A0A8S1WM73"/>
<comment type="caution">
    <text evidence="3">The sequence shown here is derived from an EMBL/GenBank/DDBJ whole genome shotgun (WGS) entry which is preliminary data.</text>
</comment>
<keyword evidence="2" id="KW-0812">Transmembrane</keyword>
<dbReference type="Proteomes" id="UP000689195">
    <property type="component" value="Unassembled WGS sequence"/>
</dbReference>
<dbReference type="PANTHER" id="PTHR19920:SF0">
    <property type="entry name" value="CYTOSOLIC IRON-SULFUR PROTEIN ASSEMBLY PROTEIN CIAO1-RELATED"/>
    <property type="match status" value="1"/>
</dbReference>
<organism evidence="3 4">
    <name type="scientific">Paramecium pentaurelia</name>
    <dbReference type="NCBI Taxonomy" id="43138"/>
    <lineage>
        <taxon>Eukaryota</taxon>
        <taxon>Sar</taxon>
        <taxon>Alveolata</taxon>
        <taxon>Ciliophora</taxon>
        <taxon>Intramacronucleata</taxon>
        <taxon>Oligohymenophorea</taxon>
        <taxon>Peniculida</taxon>
        <taxon>Parameciidae</taxon>
        <taxon>Paramecium</taxon>
    </lineage>
</organism>
<dbReference type="PANTHER" id="PTHR19920">
    <property type="entry name" value="WD40 PROTEIN CIAO1"/>
    <property type="match status" value="1"/>
</dbReference>
<dbReference type="InterPro" id="IPR001680">
    <property type="entry name" value="WD40_rpt"/>
</dbReference>
<keyword evidence="2" id="KW-1133">Transmembrane helix</keyword>
<accession>A0A8S1WM73</accession>
<dbReference type="OrthoDB" id="338631at2759"/>
<feature type="repeat" description="WD" evidence="1">
    <location>
        <begin position="317"/>
        <end position="352"/>
    </location>
</feature>
<dbReference type="GO" id="GO:0016226">
    <property type="term" value="P:iron-sulfur cluster assembly"/>
    <property type="evidence" value="ECO:0007669"/>
    <property type="project" value="TreeGrafter"/>
</dbReference>
<dbReference type="EMBL" id="CAJJDO010000088">
    <property type="protein sequence ID" value="CAD8186836.1"/>
    <property type="molecule type" value="Genomic_DNA"/>
</dbReference>
<keyword evidence="2" id="KW-0472">Membrane</keyword>
<dbReference type="Pfam" id="PF00400">
    <property type="entry name" value="WD40"/>
    <property type="match status" value="3"/>
</dbReference>
<proteinExistence type="predicted"/>
<feature type="transmembrane region" description="Helical" evidence="2">
    <location>
        <begin position="180"/>
        <end position="200"/>
    </location>
</feature>
<evidence type="ECO:0000256" key="2">
    <source>
        <dbReference type="SAM" id="Phobius"/>
    </source>
</evidence>
<evidence type="ECO:0000313" key="4">
    <source>
        <dbReference type="Proteomes" id="UP000689195"/>
    </source>
</evidence>
<evidence type="ECO:0008006" key="5">
    <source>
        <dbReference type="Google" id="ProtNLM"/>
    </source>
</evidence>
<evidence type="ECO:0000256" key="1">
    <source>
        <dbReference type="PROSITE-ProRule" id="PRU00221"/>
    </source>
</evidence>
<dbReference type="GO" id="GO:0097361">
    <property type="term" value="C:cytosolic [4Fe-4S] assembly targeting complex"/>
    <property type="evidence" value="ECO:0007669"/>
    <property type="project" value="TreeGrafter"/>
</dbReference>
<protein>
    <recommendedName>
        <fullName evidence="5">WD40-repeat-containing domain</fullName>
    </recommendedName>
</protein>
<dbReference type="PROSITE" id="PS00678">
    <property type="entry name" value="WD_REPEATS_1"/>
    <property type="match status" value="1"/>
</dbReference>
<dbReference type="InterPro" id="IPR019775">
    <property type="entry name" value="WD40_repeat_CS"/>
</dbReference>
<name>A0A8S1WM73_9CILI</name>
<reference evidence="3" key="1">
    <citation type="submission" date="2021-01" db="EMBL/GenBank/DDBJ databases">
        <authorList>
            <consortium name="Genoscope - CEA"/>
            <person name="William W."/>
        </authorList>
    </citation>
    <scope>NUCLEOTIDE SEQUENCE</scope>
</reference>
<dbReference type="PROSITE" id="PS50082">
    <property type="entry name" value="WD_REPEATS_2"/>
    <property type="match status" value="1"/>
</dbReference>
<evidence type="ECO:0000313" key="3">
    <source>
        <dbReference type="EMBL" id="CAD8186836.1"/>
    </source>
</evidence>
<keyword evidence="4" id="KW-1185">Reference proteome</keyword>
<gene>
    <name evidence="3" type="ORF">PPENT_87.1.T0880006</name>
</gene>